<reference evidence="1 2" key="1">
    <citation type="submission" date="2015-03" db="EMBL/GenBank/DDBJ databases">
        <authorList>
            <person name="Murphy D."/>
        </authorList>
    </citation>
    <scope>NUCLEOTIDE SEQUENCE [LARGE SCALE GENOMIC DNA]</scope>
    <source>
        <strain evidence="1 2">PAP088</strain>
    </source>
</reference>
<dbReference type="RefSeq" id="WP_052619190.1">
    <property type="nucleotide sequence ID" value="NZ_CSWP01000009.1"/>
</dbReference>
<dbReference type="Proteomes" id="UP000045782">
    <property type="component" value="Unassembled WGS sequence"/>
</dbReference>
<evidence type="ECO:0000313" key="2">
    <source>
        <dbReference type="Proteomes" id="UP000045782"/>
    </source>
</evidence>
<organism evidence="1 2">
    <name type="scientific">Mycobacteroides abscessus</name>
    <dbReference type="NCBI Taxonomy" id="36809"/>
    <lineage>
        <taxon>Bacteria</taxon>
        <taxon>Bacillati</taxon>
        <taxon>Actinomycetota</taxon>
        <taxon>Actinomycetes</taxon>
        <taxon>Mycobacteriales</taxon>
        <taxon>Mycobacteriaceae</taxon>
        <taxon>Mycobacteroides</taxon>
    </lineage>
</organism>
<proteinExistence type="predicted"/>
<sequence length="100" mass="11006">MFNVKRTQVISYYYDFTREKVVELMSLTDHDPEPNQDLMAEYGGLTDDELCVAFHAELELGSATATGVSGLVEAHRDVESDSYSVDVSVEGWLEGLVGGV</sequence>
<protein>
    <submittedName>
        <fullName evidence="1">Uncharacterized protein</fullName>
    </submittedName>
</protein>
<gene>
    <name evidence="1" type="ORF">ERS075579_04166</name>
</gene>
<name>A0A0U0ZRM5_9MYCO</name>
<accession>A0A0U0ZRM5</accession>
<dbReference type="EMBL" id="CSWP01000009">
    <property type="protein sequence ID" value="CPV67175.1"/>
    <property type="molecule type" value="Genomic_DNA"/>
</dbReference>
<evidence type="ECO:0000313" key="1">
    <source>
        <dbReference type="EMBL" id="CPV67175.1"/>
    </source>
</evidence>
<dbReference type="AlphaFoldDB" id="A0A0U0ZRM5"/>